<reference evidence="2 3" key="1">
    <citation type="submission" date="2018-03" db="EMBL/GenBank/DDBJ databases">
        <title>Genomic Encyclopedia of Archaeal and Bacterial Type Strains, Phase II (KMG-II): from individual species to whole genera.</title>
        <authorList>
            <person name="Goeker M."/>
        </authorList>
    </citation>
    <scope>NUCLEOTIDE SEQUENCE [LARGE SCALE GENOMIC DNA]</scope>
    <source>
        <strain evidence="2 3">DSM 100212</strain>
    </source>
</reference>
<dbReference type="OrthoDB" id="9967252at2"/>
<dbReference type="EMBL" id="PVTQ01000012">
    <property type="protein sequence ID" value="PRY86452.1"/>
    <property type="molecule type" value="Genomic_DNA"/>
</dbReference>
<dbReference type="AlphaFoldDB" id="A0A2T0WIG4"/>
<protein>
    <submittedName>
        <fullName evidence="2">Uncharacterized protein</fullName>
    </submittedName>
</protein>
<dbReference type="RefSeq" id="WP_106266707.1">
    <property type="nucleotide sequence ID" value="NZ_PVTQ01000012.1"/>
</dbReference>
<organism evidence="2 3">
    <name type="scientific">Donghicola tyrosinivorans</name>
    <dbReference type="NCBI Taxonomy" id="1652492"/>
    <lineage>
        <taxon>Bacteria</taxon>
        <taxon>Pseudomonadati</taxon>
        <taxon>Pseudomonadota</taxon>
        <taxon>Alphaproteobacteria</taxon>
        <taxon>Rhodobacterales</taxon>
        <taxon>Roseobacteraceae</taxon>
        <taxon>Donghicola</taxon>
    </lineage>
</organism>
<gene>
    <name evidence="2" type="ORF">CLV74_11291</name>
</gene>
<evidence type="ECO:0000313" key="3">
    <source>
        <dbReference type="Proteomes" id="UP000238392"/>
    </source>
</evidence>
<evidence type="ECO:0000256" key="1">
    <source>
        <dbReference type="SAM" id="Coils"/>
    </source>
</evidence>
<sequence length="108" mass="11945">MSRNVLRAITARQTIERLERTVAELQAAAEAGEIDRLPALDHELRCAAMAVIGTVPAGELPEEGQMDSLKEALRIVGETLDTLALQQKAQKARDHKANRLRLAYSRKD</sequence>
<proteinExistence type="predicted"/>
<dbReference type="Proteomes" id="UP000238392">
    <property type="component" value="Unassembled WGS sequence"/>
</dbReference>
<name>A0A2T0WIG4_9RHOB</name>
<keyword evidence="3" id="KW-1185">Reference proteome</keyword>
<comment type="caution">
    <text evidence="2">The sequence shown here is derived from an EMBL/GenBank/DDBJ whole genome shotgun (WGS) entry which is preliminary data.</text>
</comment>
<evidence type="ECO:0000313" key="2">
    <source>
        <dbReference type="EMBL" id="PRY86452.1"/>
    </source>
</evidence>
<feature type="coiled-coil region" evidence="1">
    <location>
        <begin position="8"/>
        <end position="35"/>
    </location>
</feature>
<keyword evidence="1" id="KW-0175">Coiled coil</keyword>
<accession>A0A2T0WIG4</accession>